<dbReference type="OrthoDB" id="3204463at2759"/>
<proteinExistence type="predicted"/>
<evidence type="ECO:0000256" key="1">
    <source>
        <dbReference type="SAM" id="MobiDB-lite"/>
    </source>
</evidence>
<evidence type="ECO:0000313" key="3">
    <source>
        <dbReference type="Proteomes" id="UP000054007"/>
    </source>
</evidence>
<protein>
    <submittedName>
        <fullName evidence="2">Uncharacterized protein</fullName>
    </submittedName>
</protein>
<keyword evidence="3" id="KW-1185">Reference proteome</keyword>
<dbReference type="EMBL" id="KN880499">
    <property type="protein sequence ID" value="KIY68610.1"/>
    <property type="molecule type" value="Genomic_DNA"/>
</dbReference>
<sequence length="184" mass="20379">MSPSTPPMSPAFIYDFGSPVPPTLMEGISLIDSESECTSRVSKARTSHRRQAARSPLRNRRAIRPALNFNAPRALNISRAHAFDRLPWIAQLDAESNFAEDLSELQVETIGPVRRRRAAQQANPKQYSGKYASSSSSSSDESSDSSDEVAVAIPAHFLGRCETPPPRQRKDTTEVQFHGLMPHY</sequence>
<reference evidence="2 3" key="1">
    <citation type="journal article" date="2015" name="Fungal Genet. Biol.">
        <title>Evolution of novel wood decay mechanisms in Agaricales revealed by the genome sequences of Fistulina hepatica and Cylindrobasidium torrendii.</title>
        <authorList>
            <person name="Floudas D."/>
            <person name="Held B.W."/>
            <person name="Riley R."/>
            <person name="Nagy L.G."/>
            <person name="Koehler G."/>
            <person name="Ransdell A.S."/>
            <person name="Younus H."/>
            <person name="Chow J."/>
            <person name="Chiniquy J."/>
            <person name="Lipzen A."/>
            <person name="Tritt A."/>
            <person name="Sun H."/>
            <person name="Haridas S."/>
            <person name="LaButti K."/>
            <person name="Ohm R.A."/>
            <person name="Kues U."/>
            <person name="Blanchette R.A."/>
            <person name="Grigoriev I.V."/>
            <person name="Minto R.E."/>
            <person name="Hibbett D.S."/>
        </authorList>
    </citation>
    <scope>NUCLEOTIDE SEQUENCE [LARGE SCALE GENOMIC DNA]</scope>
    <source>
        <strain evidence="2 3">FP15055 ss-10</strain>
    </source>
</reference>
<name>A0A0D7BEJ8_9AGAR</name>
<organism evidence="2 3">
    <name type="scientific">Cylindrobasidium torrendii FP15055 ss-10</name>
    <dbReference type="NCBI Taxonomy" id="1314674"/>
    <lineage>
        <taxon>Eukaryota</taxon>
        <taxon>Fungi</taxon>
        <taxon>Dikarya</taxon>
        <taxon>Basidiomycota</taxon>
        <taxon>Agaricomycotina</taxon>
        <taxon>Agaricomycetes</taxon>
        <taxon>Agaricomycetidae</taxon>
        <taxon>Agaricales</taxon>
        <taxon>Marasmiineae</taxon>
        <taxon>Physalacriaceae</taxon>
        <taxon>Cylindrobasidium</taxon>
    </lineage>
</organism>
<gene>
    <name evidence="2" type="ORF">CYLTODRAFT_410252</name>
</gene>
<evidence type="ECO:0000313" key="2">
    <source>
        <dbReference type="EMBL" id="KIY68610.1"/>
    </source>
</evidence>
<feature type="region of interest" description="Disordered" evidence="1">
    <location>
        <begin position="113"/>
        <end position="184"/>
    </location>
</feature>
<accession>A0A0D7BEJ8</accession>
<dbReference type="Proteomes" id="UP000054007">
    <property type="component" value="Unassembled WGS sequence"/>
</dbReference>
<dbReference type="AlphaFoldDB" id="A0A0D7BEJ8"/>